<evidence type="ECO:0008006" key="4">
    <source>
        <dbReference type="Google" id="ProtNLM"/>
    </source>
</evidence>
<keyword evidence="1" id="KW-0812">Transmembrane</keyword>
<evidence type="ECO:0000256" key="1">
    <source>
        <dbReference type="SAM" id="Phobius"/>
    </source>
</evidence>
<feature type="transmembrane region" description="Helical" evidence="1">
    <location>
        <begin position="277"/>
        <end position="297"/>
    </location>
</feature>
<feature type="transmembrane region" description="Helical" evidence="1">
    <location>
        <begin position="90"/>
        <end position="113"/>
    </location>
</feature>
<feature type="signal peptide" evidence="2">
    <location>
        <begin position="1"/>
        <end position="30"/>
    </location>
</feature>
<feature type="transmembrane region" description="Helical" evidence="1">
    <location>
        <begin position="125"/>
        <end position="142"/>
    </location>
</feature>
<keyword evidence="1" id="KW-0472">Membrane</keyword>
<feature type="transmembrane region" description="Helical" evidence="1">
    <location>
        <begin position="245"/>
        <end position="265"/>
    </location>
</feature>
<evidence type="ECO:0000313" key="3">
    <source>
        <dbReference type="EMBL" id="CAA9373639.1"/>
    </source>
</evidence>
<feature type="chain" id="PRO_5026779727" description="DoxX family protein" evidence="2">
    <location>
        <begin position="31"/>
        <end position="352"/>
    </location>
</feature>
<proteinExistence type="predicted"/>
<feature type="transmembrane region" description="Helical" evidence="1">
    <location>
        <begin position="154"/>
        <end position="185"/>
    </location>
</feature>
<keyword evidence="2" id="KW-0732">Signal</keyword>
<dbReference type="AlphaFoldDB" id="A0A6J4N342"/>
<dbReference type="EMBL" id="CADCUK010000107">
    <property type="protein sequence ID" value="CAA9373639.1"/>
    <property type="molecule type" value="Genomic_DNA"/>
</dbReference>
<protein>
    <recommendedName>
        <fullName evidence="4">DoxX family protein</fullName>
    </recommendedName>
</protein>
<sequence length="352" mass="36278">MRGAHRIRSVAFVAVATVAIGAATAAPAQAHERWFVNNADGGDWGFFFSPLPLTLTAVVAIAAVAWRMVALRLPTPELKALRPLGRLAPWVPRLVAIHLGVTLLALAATGYLLAPSLPLDDLGSGVGPAVGLFEAALGIWFISGVKLRPAAAGLAILGPVALLAAGPVAVLEAAGLLGVAGVVAVMPPTSARYGAVEPDPERVRWAVLALRVGAAVSLITLAFSEKFTNPVLAERTLHDYPELNVLAAVGLPVSDLTFISIAGAVELLFGLLVLSGALPQVAVLVAAVPFNATLLIFGQTELVGHLPVYAVFLALIVYGSSTRTAAAVRWLPSPSDLKAFRPVAARPAQSAA</sequence>
<evidence type="ECO:0000256" key="2">
    <source>
        <dbReference type="SAM" id="SignalP"/>
    </source>
</evidence>
<reference evidence="3" key="1">
    <citation type="submission" date="2020-02" db="EMBL/GenBank/DDBJ databases">
        <authorList>
            <person name="Meier V. D."/>
        </authorList>
    </citation>
    <scope>NUCLEOTIDE SEQUENCE</scope>
    <source>
        <strain evidence="3">AVDCRST_MAG47</strain>
    </source>
</reference>
<feature type="transmembrane region" description="Helical" evidence="1">
    <location>
        <begin position="205"/>
        <end position="224"/>
    </location>
</feature>
<accession>A0A6J4N342</accession>
<name>A0A6J4N342_9ACTN</name>
<keyword evidence="1" id="KW-1133">Transmembrane helix</keyword>
<feature type="transmembrane region" description="Helical" evidence="1">
    <location>
        <begin position="46"/>
        <end position="69"/>
    </location>
</feature>
<organism evidence="3">
    <name type="scientific">uncultured Nocardioidaceae bacterium</name>
    <dbReference type="NCBI Taxonomy" id="253824"/>
    <lineage>
        <taxon>Bacteria</taxon>
        <taxon>Bacillati</taxon>
        <taxon>Actinomycetota</taxon>
        <taxon>Actinomycetes</taxon>
        <taxon>Propionibacteriales</taxon>
        <taxon>Nocardioidaceae</taxon>
        <taxon>environmental samples</taxon>
    </lineage>
</organism>
<gene>
    <name evidence="3" type="ORF">AVDCRST_MAG47-1496</name>
</gene>